<proteinExistence type="predicted"/>
<dbReference type="AlphaFoldDB" id="A0AAV5L6D5"/>
<evidence type="ECO:0000259" key="1">
    <source>
        <dbReference type="PROSITE" id="PS51166"/>
    </source>
</evidence>
<dbReference type="SUPFAM" id="SSF49452">
    <property type="entry name" value="Starch-binding domain-like"/>
    <property type="match status" value="2"/>
</dbReference>
<dbReference type="Gene3D" id="2.60.40.10">
    <property type="entry name" value="Immunoglobulins"/>
    <property type="match status" value="2"/>
</dbReference>
<dbReference type="Pfam" id="PF00686">
    <property type="entry name" value="CBM_20"/>
    <property type="match status" value="2"/>
</dbReference>
<organism evidence="2 3">
    <name type="scientific">Rubroshorea leprosula</name>
    <dbReference type="NCBI Taxonomy" id="152421"/>
    <lineage>
        <taxon>Eukaryota</taxon>
        <taxon>Viridiplantae</taxon>
        <taxon>Streptophyta</taxon>
        <taxon>Embryophyta</taxon>
        <taxon>Tracheophyta</taxon>
        <taxon>Spermatophyta</taxon>
        <taxon>Magnoliopsida</taxon>
        <taxon>eudicotyledons</taxon>
        <taxon>Gunneridae</taxon>
        <taxon>Pentapetalae</taxon>
        <taxon>rosids</taxon>
        <taxon>malvids</taxon>
        <taxon>Malvales</taxon>
        <taxon>Dipterocarpaceae</taxon>
        <taxon>Rubroshorea</taxon>
    </lineage>
</organism>
<keyword evidence="3" id="KW-1185">Reference proteome</keyword>
<protein>
    <recommendedName>
        <fullName evidence="1">CBM20 domain-containing protein</fullName>
    </recommendedName>
</protein>
<gene>
    <name evidence="2" type="ORF">SLEP1_g41289</name>
</gene>
<name>A0AAV5L6D5_9ROSI</name>
<reference evidence="2 3" key="1">
    <citation type="journal article" date="2021" name="Commun. Biol.">
        <title>The genome of Shorea leprosula (Dipterocarpaceae) highlights the ecological relevance of drought in aseasonal tropical rainforests.</title>
        <authorList>
            <person name="Ng K.K.S."/>
            <person name="Kobayashi M.J."/>
            <person name="Fawcett J.A."/>
            <person name="Hatakeyama M."/>
            <person name="Paape T."/>
            <person name="Ng C.H."/>
            <person name="Ang C.C."/>
            <person name="Tnah L.H."/>
            <person name="Lee C.T."/>
            <person name="Nishiyama T."/>
            <person name="Sese J."/>
            <person name="O'Brien M.J."/>
            <person name="Copetti D."/>
            <person name="Mohd Noor M.I."/>
            <person name="Ong R.C."/>
            <person name="Putra M."/>
            <person name="Sireger I.Z."/>
            <person name="Indrioko S."/>
            <person name="Kosugi Y."/>
            <person name="Izuno A."/>
            <person name="Isagi Y."/>
            <person name="Lee S.L."/>
            <person name="Shimizu K.K."/>
        </authorList>
    </citation>
    <scope>NUCLEOTIDE SEQUENCE [LARGE SCALE GENOMIC DNA]</scope>
    <source>
        <strain evidence="2">214</strain>
    </source>
</reference>
<dbReference type="InterPro" id="IPR034840">
    <property type="entry name" value="CBM20_DPE2_1"/>
</dbReference>
<dbReference type="InterPro" id="IPR013784">
    <property type="entry name" value="Carb-bd-like_fold"/>
</dbReference>
<dbReference type="Proteomes" id="UP001054252">
    <property type="component" value="Unassembled WGS sequence"/>
</dbReference>
<dbReference type="CDD" id="cd05815">
    <property type="entry name" value="CBM20_DPE2_repeat1"/>
    <property type="match status" value="1"/>
</dbReference>
<dbReference type="EMBL" id="BPVZ01000097">
    <property type="protein sequence ID" value="GKV32702.1"/>
    <property type="molecule type" value="Genomic_DNA"/>
</dbReference>
<dbReference type="PANTHER" id="PTHR32518">
    <property type="match status" value="1"/>
</dbReference>
<evidence type="ECO:0000313" key="2">
    <source>
        <dbReference type="EMBL" id="GKV32702.1"/>
    </source>
</evidence>
<dbReference type="PANTHER" id="PTHR32518:SF3">
    <property type="entry name" value="4-ALPHA-GLUCANOTRANSFERASE"/>
    <property type="match status" value="1"/>
</dbReference>
<dbReference type="SMART" id="SM01065">
    <property type="entry name" value="CBM_2"/>
    <property type="match status" value="1"/>
</dbReference>
<feature type="domain" description="CBM20" evidence="1">
    <location>
        <begin position="154"/>
        <end position="222"/>
    </location>
</feature>
<sequence length="222" mass="24816">MANLGLLSVAKSVKSVKLSFRIPYYTHWGQSLLICGSESVLGSWNVKKGLLLSPVHQGDELVWCGSIGVPSGFSCEYSYYVVDDEKNVLRWEMGKKRNLLLPESIKDGQVVELHDLWQTGGDAIPFRSAFKDVIFHKNRTLNIERPLGIIHEKLDREDSVVVHFKISCPNVEDGTSVYVIGNNAKLGQWKAQDGLKLSYAGGSIWEADCVIQGDNFPIKYPF</sequence>
<dbReference type="InterPro" id="IPR013783">
    <property type="entry name" value="Ig-like_fold"/>
</dbReference>
<dbReference type="InterPro" id="IPR002044">
    <property type="entry name" value="CBM20"/>
</dbReference>
<comment type="caution">
    <text evidence="2">The sequence shown here is derived from an EMBL/GenBank/DDBJ whole genome shotgun (WGS) entry which is preliminary data.</text>
</comment>
<accession>A0AAV5L6D5</accession>
<feature type="domain" description="CBM20" evidence="1">
    <location>
        <begin position="10"/>
        <end position="119"/>
    </location>
</feature>
<evidence type="ECO:0000313" key="3">
    <source>
        <dbReference type="Proteomes" id="UP001054252"/>
    </source>
</evidence>
<dbReference type="PROSITE" id="PS51166">
    <property type="entry name" value="CBM20"/>
    <property type="match status" value="2"/>
</dbReference>
<dbReference type="GO" id="GO:2001070">
    <property type="term" value="F:starch binding"/>
    <property type="evidence" value="ECO:0007669"/>
    <property type="project" value="InterPro"/>
</dbReference>